<evidence type="ECO:0000313" key="2">
    <source>
        <dbReference type="EMBL" id="GFU26349.1"/>
    </source>
</evidence>
<evidence type="ECO:0000313" key="3">
    <source>
        <dbReference type="Proteomes" id="UP000887013"/>
    </source>
</evidence>
<dbReference type="AlphaFoldDB" id="A0A8X6UN16"/>
<evidence type="ECO:0000256" key="1">
    <source>
        <dbReference type="SAM" id="MobiDB-lite"/>
    </source>
</evidence>
<comment type="caution">
    <text evidence="2">The sequence shown here is derived from an EMBL/GenBank/DDBJ whole genome shotgun (WGS) entry which is preliminary data.</text>
</comment>
<proteinExistence type="predicted"/>
<name>A0A8X6UN16_NEPPI</name>
<dbReference type="EMBL" id="BMAW01128585">
    <property type="protein sequence ID" value="GFU26349.1"/>
    <property type="molecule type" value="Genomic_DNA"/>
</dbReference>
<protein>
    <submittedName>
        <fullName evidence="2">Uncharacterized protein</fullName>
    </submittedName>
</protein>
<gene>
    <name evidence="2" type="ORF">NPIL_133721</name>
</gene>
<organism evidence="2 3">
    <name type="scientific">Nephila pilipes</name>
    <name type="common">Giant wood spider</name>
    <name type="synonym">Nephila maculata</name>
    <dbReference type="NCBI Taxonomy" id="299642"/>
    <lineage>
        <taxon>Eukaryota</taxon>
        <taxon>Metazoa</taxon>
        <taxon>Ecdysozoa</taxon>
        <taxon>Arthropoda</taxon>
        <taxon>Chelicerata</taxon>
        <taxon>Arachnida</taxon>
        <taxon>Araneae</taxon>
        <taxon>Araneomorphae</taxon>
        <taxon>Entelegynae</taxon>
        <taxon>Araneoidea</taxon>
        <taxon>Nephilidae</taxon>
        <taxon>Nephila</taxon>
    </lineage>
</organism>
<sequence>MEDHHPSDCGCHIVATVSEDNAPPSEEGIDPEKSGTCPSKQPQRLERKGFDPRRHFAGRGKRGEVAGTVWDEYGIGMGGAVVLELISELPENKQYDIFW</sequence>
<feature type="region of interest" description="Disordered" evidence="1">
    <location>
        <begin position="15"/>
        <end position="48"/>
    </location>
</feature>
<keyword evidence="3" id="KW-1185">Reference proteome</keyword>
<accession>A0A8X6UN16</accession>
<reference evidence="2" key="1">
    <citation type="submission" date="2020-08" db="EMBL/GenBank/DDBJ databases">
        <title>Multicomponent nature underlies the extraordinary mechanical properties of spider dragline silk.</title>
        <authorList>
            <person name="Kono N."/>
            <person name="Nakamura H."/>
            <person name="Mori M."/>
            <person name="Yoshida Y."/>
            <person name="Ohtoshi R."/>
            <person name="Malay A.D."/>
            <person name="Moran D.A.P."/>
            <person name="Tomita M."/>
            <person name="Numata K."/>
            <person name="Arakawa K."/>
        </authorList>
    </citation>
    <scope>NUCLEOTIDE SEQUENCE</scope>
</reference>
<dbReference type="Proteomes" id="UP000887013">
    <property type="component" value="Unassembled WGS sequence"/>
</dbReference>